<dbReference type="SUPFAM" id="SSF56235">
    <property type="entry name" value="N-terminal nucleophile aminohydrolases (Ntn hydrolases)"/>
    <property type="match status" value="1"/>
</dbReference>
<comment type="similarity">
    <text evidence="2">Belongs to the peptidase T1A family.</text>
</comment>
<feature type="compositionally biased region" description="Polar residues" evidence="3">
    <location>
        <begin position="1"/>
        <end position="15"/>
    </location>
</feature>
<dbReference type="PANTHER" id="PTHR11599">
    <property type="entry name" value="PROTEASOME SUBUNIT ALPHA/BETA"/>
    <property type="match status" value="1"/>
</dbReference>
<dbReference type="Gene3D" id="3.60.20.10">
    <property type="entry name" value="Glutamine Phosphoribosylpyrophosphate, subunit 1, domain 1"/>
    <property type="match status" value="1"/>
</dbReference>
<evidence type="ECO:0000313" key="4">
    <source>
        <dbReference type="EMBL" id="CAI8056595.1"/>
    </source>
</evidence>
<feature type="non-terminal residue" evidence="4">
    <location>
        <position position="1"/>
    </location>
</feature>
<gene>
    <name evidence="4" type="ORF">GBAR_LOCUS30836</name>
</gene>
<dbReference type="AlphaFoldDB" id="A0AA35TY22"/>
<sequence>WPTASADSTAISPSSHPKEGSTSRVCIQGGKSGRTTHSVFVCRLSSGHHSEESADKLLDPDSVSHLFKITDHVGCGVTGMIADSRAQVQRARAEAAEFQYRYGYEIPVDTLCKRMADISQVYTQNANMRPLGCCMVLIAVDEERGPQVYKTDPAGHYCGYRAVGVGPKQTEANNYMEKKIRKKPQWSYVETVETAIMCLSSVLSADFKSSEIEIGVVTKDNTKIQVRLSLVDFFGVNETIFRAGFSQWRKLMRDWQLLQKGTSVSLHSRLTVVHCVVYYTSCYPIAQYVIARAHTLHKHNLWCSQIICPKLC</sequence>
<keyword evidence="1 2" id="KW-0647">Proteasome</keyword>
<protein>
    <submittedName>
        <fullName evidence="4">Proteasome subunit alpha type-6</fullName>
    </submittedName>
</protein>
<accession>A0AA35TY22</accession>
<dbReference type="InterPro" id="IPR029055">
    <property type="entry name" value="Ntn_hydrolases_N"/>
</dbReference>
<evidence type="ECO:0000313" key="5">
    <source>
        <dbReference type="Proteomes" id="UP001174909"/>
    </source>
</evidence>
<feature type="region of interest" description="Disordered" evidence="3">
    <location>
        <begin position="1"/>
        <end position="30"/>
    </location>
</feature>
<dbReference type="InterPro" id="IPR001353">
    <property type="entry name" value="Proteasome_sua/b"/>
</dbReference>
<dbReference type="Pfam" id="PF00227">
    <property type="entry name" value="Proteasome"/>
    <property type="match status" value="1"/>
</dbReference>
<dbReference type="GO" id="GO:0051603">
    <property type="term" value="P:proteolysis involved in protein catabolic process"/>
    <property type="evidence" value="ECO:0007669"/>
    <property type="project" value="InterPro"/>
</dbReference>
<evidence type="ECO:0000256" key="3">
    <source>
        <dbReference type="SAM" id="MobiDB-lite"/>
    </source>
</evidence>
<evidence type="ECO:0000256" key="2">
    <source>
        <dbReference type="PROSITE-ProRule" id="PRU00808"/>
    </source>
</evidence>
<dbReference type="Proteomes" id="UP001174909">
    <property type="component" value="Unassembled WGS sequence"/>
</dbReference>
<dbReference type="InterPro" id="IPR023332">
    <property type="entry name" value="Proteasome_alpha-type"/>
</dbReference>
<dbReference type="InterPro" id="IPR050115">
    <property type="entry name" value="Proteasome_alpha"/>
</dbReference>
<name>A0AA35TY22_GEOBA</name>
<dbReference type="GO" id="GO:0019773">
    <property type="term" value="C:proteasome core complex, alpha-subunit complex"/>
    <property type="evidence" value="ECO:0007669"/>
    <property type="project" value="UniProtKB-UniRule"/>
</dbReference>
<evidence type="ECO:0000256" key="1">
    <source>
        <dbReference type="ARBA" id="ARBA00022942"/>
    </source>
</evidence>
<dbReference type="EMBL" id="CASHTH010004373">
    <property type="protein sequence ID" value="CAI8056595.1"/>
    <property type="molecule type" value="Genomic_DNA"/>
</dbReference>
<organism evidence="4 5">
    <name type="scientific">Geodia barretti</name>
    <name type="common">Barrett's horny sponge</name>
    <dbReference type="NCBI Taxonomy" id="519541"/>
    <lineage>
        <taxon>Eukaryota</taxon>
        <taxon>Metazoa</taxon>
        <taxon>Porifera</taxon>
        <taxon>Demospongiae</taxon>
        <taxon>Heteroscleromorpha</taxon>
        <taxon>Tetractinellida</taxon>
        <taxon>Astrophorina</taxon>
        <taxon>Geodiidae</taxon>
        <taxon>Geodia</taxon>
    </lineage>
</organism>
<comment type="caution">
    <text evidence="4">The sequence shown here is derived from an EMBL/GenBank/DDBJ whole genome shotgun (WGS) entry which is preliminary data.</text>
</comment>
<reference evidence="4" key="1">
    <citation type="submission" date="2023-03" db="EMBL/GenBank/DDBJ databases">
        <authorList>
            <person name="Steffen K."/>
            <person name="Cardenas P."/>
        </authorList>
    </citation>
    <scope>NUCLEOTIDE SEQUENCE</scope>
</reference>
<proteinExistence type="inferred from homology"/>
<dbReference type="PROSITE" id="PS51475">
    <property type="entry name" value="PROTEASOME_ALPHA_2"/>
    <property type="match status" value="1"/>
</dbReference>
<keyword evidence="5" id="KW-1185">Reference proteome</keyword>